<dbReference type="KEGG" id="rsx:RhiXN_09535"/>
<feature type="region of interest" description="Disordered" evidence="2">
    <location>
        <begin position="472"/>
        <end position="506"/>
    </location>
</feature>
<protein>
    <submittedName>
        <fullName evidence="3">Uncharacterized protein</fullName>
    </submittedName>
</protein>
<feature type="coiled-coil region" evidence="1">
    <location>
        <begin position="650"/>
        <end position="694"/>
    </location>
</feature>
<evidence type="ECO:0000256" key="1">
    <source>
        <dbReference type="SAM" id="Coils"/>
    </source>
</evidence>
<feature type="region of interest" description="Disordered" evidence="2">
    <location>
        <begin position="421"/>
        <end position="453"/>
    </location>
</feature>
<feature type="compositionally biased region" description="Low complexity" evidence="2">
    <location>
        <begin position="195"/>
        <end position="209"/>
    </location>
</feature>
<accession>A0A8H8NZU1</accession>
<feature type="compositionally biased region" description="Low complexity" evidence="2">
    <location>
        <begin position="484"/>
        <end position="506"/>
    </location>
</feature>
<evidence type="ECO:0000313" key="4">
    <source>
        <dbReference type="Proteomes" id="UP000650533"/>
    </source>
</evidence>
<dbReference type="Proteomes" id="UP000650533">
    <property type="component" value="Chromosome 8"/>
</dbReference>
<feature type="compositionally biased region" description="Basic and acidic residues" evidence="2">
    <location>
        <begin position="819"/>
        <end position="829"/>
    </location>
</feature>
<feature type="region of interest" description="Disordered" evidence="2">
    <location>
        <begin position="177"/>
        <end position="214"/>
    </location>
</feature>
<feature type="compositionally biased region" description="Low complexity" evidence="2">
    <location>
        <begin position="109"/>
        <end position="127"/>
    </location>
</feature>
<sequence>MHRMEEMDSPMTPAPPGRFKSMFRSILREKNTPGSGQSVRWGARDAYRTITPNTSAASGEDAMHSPLYEDEEGSSFRARMQDESSDDHGEKIDQLAAMGQSVGSRFAASGSTTPPTSGPSKLSTSTLPPIPRPRFNPSAPSTSSPLTHDDSTVFFPDSMSPALDHQSSYKPFDMSLEMDSIPNIPDRTSPLVSDSSLPTRRVSRPTRPSILPSDLTQDNETQFVSAADVSEGATDDLTEQARKCMNVTAGPSKSIRGMTTVYPPGMYNFTKSTVIPSNPIPSFSAEPEVDPGPKPKSRSKFIDPVGSSSLDFIIAPGASLSRTARARTSLPPQPLPPFDPPPVPTSSRSLSTSNLTLQPPASPRASFSRPEDESNLLARATTTKTFQISTRELPTFYPPGGYKFDPTQIDPDNIPELSRFFIPDTEGPDNSKLGPDASRGSVTIGHRHNASVGSVGSRKSLQLLDLDESNASTVSPSRVPLAVSKSVSRSRPNSLSSNSSFSGANPNSLADLTQLIESQYKADLAAHTALVPILLSRAETAEGSAQRLSCVVKDARTRVKELERLCGELGHEVGLLKKERSELIADRERIANERDGLRTSQVGLEARIGDMSTERDSLLSEIGNLSTDLDTLAQAQTARGVLDAASGNAMREMHVQLSRAEKEAKRSLRRKEERDEARARLAELESRLEDVEKSRVGWGQRRGVLETEVRDLEVRVEREKDGSGAKEAFALERQQWEKERMALLDRAVRAEQALDAAKDPDTAETDQKLRRQLEEYKAEVESQWKYAEQADTTIKALEADVNRLNKELENARKAGRRSPQSDEGWKRKEAEWERQRAEWERAKAESQAGEQARQEDMQAEIDALKEDMDGLAYERDAYQAELNEVRSELVKFTKERSEAGKVQAEMKRMEEDMAILADRAQHAEEKYISTQNELRTTQSKLVEQQDQIKVYENSNQGPKQLQGDLGDLRAERKNLENERNQLLENIERTEKQMRDLEARCVRAENDRAELVQDRAEIEDEMERMRVELEDARHERGSLEQKCDSLAQQLSSEQAARSSVAKEHQRVITRLEDLDREHQSSLDTIRRLERIVQARNTELAQTEESIRTQALEAEQLRSHRRELERIKVQRDDALQAESQLRKQLDDAQKLRSVEGTELSKLRERVKHLVDESTRTQRRVSELMTESADKEVRIVQLSKARAQDLEDKEGLNVALQSKQQELELIKRKLGVRGTAGATPAPSRMNKGSYSRRESTASSAALETPLPRAMIRKDYPDFAPSESTATASSYSVAATPLQTSSRANIYGTTAEVNITNPDTVKPGRRISDSIPPRSSLRTVSVTRRPSISASSLRGVHFAATETSRFEADDSDATIQQILAI</sequence>
<evidence type="ECO:0000256" key="2">
    <source>
        <dbReference type="SAM" id="MobiDB-lite"/>
    </source>
</evidence>
<feature type="region of interest" description="Disordered" evidence="2">
    <location>
        <begin position="810"/>
        <end position="829"/>
    </location>
</feature>
<feature type="compositionally biased region" description="Pro residues" evidence="2">
    <location>
        <begin position="331"/>
        <end position="344"/>
    </location>
</feature>
<name>A0A8H8NZU1_9AGAM</name>
<feature type="region of interest" description="Disordered" evidence="2">
    <location>
        <begin position="1"/>
        <end position="161"/>
    </location>
</feature>
<dbReference type="EMBL" id="CP059665">
    <property type="protein sequence ID" value="QRW21948.1"/>
    <property type="molecule type" value="Genomic_DNA"/>
</dbReference>
<dbReference type="RefSeq" id="XP_043182185.1">
    <property type="nucleotide sequence ID" value="XM_043329351.1"/>
</dbReference>
<feature type="compositionally biased region" description="Basic and acidic residues" evidence="2">
    <location>
        <begin position="79"/>
        <end position="93"/>
    </location>
</feature>
<feature type="compositionally biased region" description="Low complexity" evidence="2">
    <location>
        <begin position="345"/>
        <end position="368"/>
    </location>
</feature>
<keyword evidence="1" id="KW-0175">Coiled coil</keyword>
<reference evidence="3" key="1">
    <citation type="submission" date="2020-05" db="EMBL/GenBank/DDBJ databases">
        <title>Evolutionary and genomic comparisons of hybrid uninucleate and nonhybrid Rhizoctonia fungi.</title>
        <authorList>
            <person name="Li C."/>
            <person name="Chen X."/>
        </authorList>
    </citation>
    <scope>NUCLEOTIDE SEQUENCE</scope>
    <source>
        <strain evidence="3">AG-1 IA</strain>
    </source>
</reference>
<dbReference type="GeneID" id="67031814"/>
<feature type="region of interest" description="Disordered" evidence="2">
    <location>
        <begin position="1230"/>
        <end position="1257"/>
    </location>
</feature>
<feature type="region of interest" description="Disordered" evidence="2">
    <location>
        <begin position="279"/>
        <end position="302"/>
    </location>
</feature>
<dbReference type="Gene3D" id="1.20.5.1160">
    <property type="entry name" value="Vasodilator-stimulated phosphoprotein"/>
    <property type="match status" value="1"/>
</dbReference>
<evidence type="ECO:0000313" key="3">
    <source>
        <dbReference type="EMBL" id="QRW21948.1"/>
    </source>
</evidence>
<proteinExistence type="predicted"/>
<gene>
    <name evidence="3" type="ORF">RhiXN_09535</name>
</gene>
<organism evidence="3 4">
    <name type="scientific">Rhizoctonia solani</name>
    <dbReference type="NCBI Taxonomy" id="456999"/>
    <lineage>
        <taxon>Eukaryota</taxon>
        <taxon>Fungi</taxon>
        <taxon>Dikarya</taxon>
        <taxon>Basidiomycota</taxon>
        <taxon>Agaricomycotina</taxon>
        <taxon>Agaricomycetes</taxon>
        <taxon>Cantharellales</taxon>
        <taxon>Ceratobasidiaceae</taxon>
        <taxon>Rhizoctonia</taxon>
    </lineage>
</organism>
<feature type="coiled-coil region" evidence="1">
    <location>
        <begin position="545"/>
        <end position="572"/>
    </location>
</feature>
<feature type="region of interest" description="Disordered" evidence="2">
    <location>
        <begin position="323"/>
        <end position="373"/>
    </location>
</feature>